<reference evidence="2 3" key="1">
    <citation type="submission" date="2014-04" db="EMBL/GenBank/DDBJ databases">
        <authorList>
            <consortium name="DOE Joint Genome Institute"/>
            <person name="Kuo A."/>
            <person name="Kohler A."/>
            <person name="Jargeat P."/>
            <person name="Nagy L.G."/>
            <person name="Floudas D."/>
            <person name="Copeland A."/>
            <person name="Barry K.W."/>
            <person name="Cichocki N."/>
            <person name="Veneault-Fourrey C."/>
            <person name="LaButti K."/>
            <person name="Lindquist E.A."/>
            <person name="Lipzen A."/>
            <person name="Lundell T."/>
            <person name="Morin E."/>
            <person name="Murat C."/>
            <person name="Sun H."/>
            <person name="Tunlid A."/>
            <person name="Henrissat B."/>
            <person name="Grigoriev I.V."/>
            <person name="Hibbett D.S."/>
            <person name="Martin F."/>
            <person name="Nordberg H.P."/>
            <person name="Cantor M.N."/>
            <person name="Hua S.X."/>
        </authorList>
    </citation>
    <scope>NUCLEOTIDE SEQUENCE [LARGE SCALE GENOMIC DNA]</scope>
    <source>
        <strain evidence="2 3">Ve08.2h10</strain>
    </source>
</reference>
<gene>
    <name evidence="2" type="ORF">PAXRUDRAFT_20216</name>
    <name evidence="1" type="ORF">PAXRUDRAFT_21543</name>
</gene>
<name>A0A0D0BRH6_9AGAM</name>
<dbReference type="EMBL" id="KN830402">
    <property type="protein sequence ID" value="KIK72823.1"/>
    <property type="molecule type" value="Genomic_DNA"/>
</dbReference>
<organism evidence="2 3">
    <name type="scientific">Paxillus rubicundulus Ve08.2h10</name>
    <dbReference type="NCBI Taxonomy" id="930991"/>
    <lineage>
        <taxon>Eukaryota</taxon>
        <taxon>Fungi</taxon>
        <taxon>Dikarya</taxon>
        <taxon>Basidiomycota</taxon>
        <taxon>Agaricomycotina</taxon>
        <taxon>Agaricomycetes</taxon>
        <taxon>Agaricomycetidae</taxon>
        <taxon>Boletales</taxon>
        <taxon>Paxilineae</taxon>
        <taxon>Paxillaceae</taxon>
        <taxon>Paxillus</taxon>
    </lineage>
</organism>
<protein>
    <submittedName>
        <fullName evidence="2">Uncharacterized protein</fullName>
    </submittedName>
</protein>
<evidence type="ECO:0000313" key="3">
    <source>
        <dbReference type="Proteomes" id="UP000054538"/>
    </source>
</evidence>
<sequence length="54" mass="5910">MAVPSSHRPPGALLEQLRNLASLFAISAPWSQSPIKAHIENAEESIDEKPLLFT</sequence>
<reference evidence="3" key="2">
    <citation type="submission" date="2015-01" db="EMBL/GenBank/DDBJ databases">
        <title>Evolutionary Origins and Diversification of the Mycorrhizal Mutualists.</title>
        <authorList>
            <consortium name="DOE Joint Genome Institute"/>
            <consortium name="Mycorrhizal Genomics Consortium"/>
            <person name="Kohler A."/>
            <person name="Kuo A."/>
            <person name="Nagy L.G."/>
            <person name="Floudas D."/>
            <person name="Copeland A."/>
            <person name="Barry K.W."/>
            <person name="Cichocki N."/>
            <person name="Veneault-Fourrey C."/>
            <person name="LaButti K."/>
            <person name="Lindquist E.A."/>
            <person name="Lipzen A."/>
            <person name="Lundell T."/>
            <person name="Morin E."/>
            <person name="Murat C."/>
            <person name="Riley R."/>
            <person name="Ohm R."/>
            <person name="Sun H."/>
            <person name="Tunlid A."/>
            <person name="Henrissat B."/>
            <person name="Grigoriev I.V."/>
            <person name="Hibbett D.S."/>
            <person name="Martin F."/>
        </authorList>
    </citation>
    <scope>NUCLEOTIDE SEQUENCE [LARGE SCALE GENOMIC DNA]</scope>
    <source>
        <strain evidence="3">Ve08.2h10</strain>
    </source>
</reference>
<keyword evidence="3" id="KW-1185">Reference proteome</keyword>
<evidence type="ECO:0000313" key="2">
    <source>
        <dbReference type="EMBL" id="KIK74097.1"/>
    </source>
</evidence>
<proteinExistence type="predicted"/>
<dbReference type="EMBL" id="KN829168">
    <property type="protein sequence ID" value="KIK74097.1"/>
    <property type="molecule type" value="Genomic_DNA"/>
</dbReference>
<accession>A0A0D0BRH6</accession>
<dbReference type="Proteomes" id="UP000054538">
    <property type="component" value="Unassembled WGS sequence"/>
</dbReference>
<dbReference type="HOGENOM" id="CLU_3051008_0_0_1"/>
<evidence type="ECO:0000313" key="1">
    <source>
        <dbReference type="EMBL" id="KIK72823.1"/>
    </source>
</evidence>
<reference evidence="2" key="3">
    <citation type="submission" date="2015-02" db="EMBL/GenBank/DDBJ databases">
        <title>Evolutionary Origins and Diversification of the Mycorrhizal Mutualists.</title>
        <authorList>
            <consortium name="DOE Joint Genome Institute"/>
            <consortium name="Mycorrhizal Genomics Consortium"/>
            <person name="Kohler A."/>
            <person name="Kuo A."/>
            <person name="Nagy L.G."/>
            <person name="Floudas D."/>
            <person name="Copeland A."/>
            <person name="Barry K.W."/>
            <person name="Cichocki N."/>
            <person name="Veneault-Fourrey C."/>
            <person name="LaButti K."/>
            <person name="Lindquist E.A."/>
            <person name="Lipzen A."/>
            <person name="Lundell T."/>
            <person name="Morin E."/>
            <person name="Murat C."/>
            <person name="Riley R."/>
            <person name="Ohm R."/>
            <person name="Sun H."/>
            <person name="Tunlid A."/>
            <person name="Henrissat B."/>
            <person name="Grigoriev I.V."/>
            <person name="Hibbett D.S."/>
            <person name="Martin F."/>
        </authorList>
    </citation>
    <scope>NUCLEOTIDE SEQUENCE</scope>
    <source>
        <strain evidence="2 3">Ve08.2h10</strain>
    </source>
</reference>
<dbReference type="AlphaFoldDB" id="A0A0D0BRH6"/>